<feature type="domain" description="DOC" evidence="7">
    <location>
        <begin position="40"/>
        <end position="245"/>
    </location>
</feature>
<dbReference type="PANTHER" id="PTHR12936">
    <property type="entry name" value="ANAPHASE-PROMOTING COMPLEX 10"/>
    <property type="match status" value="1"/>
</dbReference>
<keyword evidence="2" id="KW-0132">Cell division</keyword>
<evidence type="ECO:0000313" key="8">
    <source>
        <dbReference type="EMBL" id="CAD9863758.1"/>
    </source>
</evidence>
<feature type="region of interest" description="Disordered" evidence="6">
    <location>
        <begin position="1"/>
        <end position="38"/>
    </location>
</feature>
<dbReference type="GO" id="GO:0070979">
    <property type="term" value="P:protein K11-linked ubiquitination"/>
    <property type="evidence" value="ECO:0007669"/>
    <property type="project" value="TreeGrafter"/>
</dbReference>
<dbReference type="SUPFAM" id="SSF49785">
    <property type="entry name" value="Galactose-binding domain-like"/>
    <property type="match status" value="1"/>
</dbReference>
<dbReference type="PROSITE" id="PS51284">
    <property type="entry name" value="DOC"/>
    <property type="match status" value="1"/>
</dbReference>
<evidence type="ECO:0000259" key="7">
    <source>
        <dbReference type="PROSITE" id="PS51284"/>
    </source>
</evidence>
<dbReference type="CDD" id="cd08366">
    <property type="entry name" value="APC10"/>
    <property type="match status" value="1"/>
</dbReference>
<keyword evidence="5" id="KW-0131">Cell cycle</keyword>
<dbReference type="GO" id="GO:0005680">
    <property type="term" value="C:anaphase-promoting complex"/>
    <property type="evidence" value="ECO:0007669"/>
    <property type="project" value="InterPro"/>
</dbReference>
<name>A0A7S2UYX9_9STRA</name>
<keyword evidence="4" id="KW-0833">Ubl conjugation pathway</keyword>
<evidence type="ECO:0000256" key="1">
    <source>
        <dbReference type="ARBA" id="ARBA00006762"/>
    </source>
</evidence>
<dbReference type="InterPro" id="IPR004939">
    <property type="entry name" value="APC_su10/DOC_dom"/>
</dbReference>
<dbReference type="GO" id="GO:0051301">
    <property type="term" value="P:cell division"/>
    <property type="evidence" value="ECO:0007669"/>
    <property type="project" value="UniProtKB-KW"/>
</dbReference>
<dbReference type="InterPro" id="IPR016901">
    <property type="entry name" value="APC10/Doc1"/>
</dbReference>
<feature type="compositionally biased region" description="Acidic residues" evidence="6">
    <location>
        <begin position="1"/>
        <end position="11"/>
    </location>
</feature>
<protein>
    <recommendedName>
        <fullName evidence="7">DOC domain-containing protein</fullName>
    </recommendedName>
</protein>
<comment type="similarity">
    <text evidence="1">Belongs to the APC10 family.</text>
</comment>
<accession>A0A7S2UYX9</accession>
<keyword evidence="3" id="KW-0498">Mitosis</keyword>
<dbReference type="AlphaFoldDB" id="A0A7S2UYX9"/>
<dbReference type="Pfam" id="PF03256">
    <property type="entry name" value="ANAPC10"/>
    <property type="match status" value="1"/>
</dbReference>
<dbReference type="Gene3D" id="2.60.120.260">
    <property type="entry name" value="Galactose-binding domain-like"/>
    <property type="match status" value="1"/>
</dbReference>
<dbReference type="GO" id="GO:0031145">
    <property type="term" value="P:anaphase-promoting complex-dependent catabolic process"/>
    <property type="evidence" value="ECO:0007669"/>
    <property type="project" value="InterPro"/>
</dbReference>
<evidence type="ECO:0000256" key="2">
    <source>
        <dbReference type="ARBA" id="ARBA00022618"/>
    </source>
</evidence>
<dbReference type="EMBL" id="HBHR01012471">
    <property type="protein sequence ID" value="CAD9863758.1"/>
    <property type="molecule type" value="Transcribed_RNA"/>
</dbReference>
<dbReference type="SMART" id="SM01337">
    <property type="entry name" value="APC10"/>
    <property type="match status" value="1"/>
</dbReference>
<dbReference type="PANTHER" id="PTHR12936:SF0">
    <property type="entry name" value="ANAPHASE-PROMOTING COMPLEX SUBUNIT 10"/>
    <property type="match status" value="1"/>
</dbReference>
<evidence type="ECO:0000256" key="6">
    <source>
        <dbReference type="SAM" id="MobiDB-lite"/>
    </source>
</evidence>
<dbReference type="InterPro" id="IPR008979">
    <property type="entry name" value="Galactose-bd-like_sf"/>
</dbReference>
<sequence>MDLEDTLEQSNDESSNSNNIMDETRVGTPTGDNTSDEPVQATLINSLSDDFDPQQGGGPNFREIGNDAMWVLSTAKPGNGVGQLRDGNMDTFWQSDGPMPHQVNLHFHCKATISCVSLYLDYNLDESYTPLRLCIKAGNTQQDLADMKMRQSASSREWVTIAELSEPVGWVNLPLQSPSQDPGLGEGAVAPVKAHLVQIAILAMHQNGMNTHVRQIKVFGPRTKPAALLELNKEMPEFSTVEFSQYSTIR</sequence>
<evidence type="ECO:0000256" key="3">
    <source>
        <dbReference type="ARBA" id="ARBA00022776"/>
    </source>
</evidence>
<evidence type="ECO:0000256" key="5">
    <source>
        <dbReference type="ARBA" id="ARBA00023306"/>
    </source>
</evidence>
<reference evidence="8" key="1">
    <citation type="submission" date="2021-01" db="EMBL/GenBank/DDBJ databases">
        <authorList>
            <person name="Corre E."/>
            <person name="Pelletier E."/>
            <person name="Niang G."/>
            <person name="Scheremetjew M."/>
            <person name="Finn R."/>
            <person name="Kale V."/>
            <person name="Holt S."/>
            <person name="Cochrane G."/>
            <person name="Meng A."/>
            <person name="Brown T."/>
            <person name="Cohen L."/>
        </authorList>
    </citation>
    <scope>NUCLEOTIDE SEQUENCE</scope>
    <source>
        <strain evidence="8">CCMP1661</strain>
    </source>
</reference>
<organism evidence="8">
    <name type="scientific">Fibrocapsa japonica</name>
    <dbReference type="NCBI Taxonomy" id="94617"/>
    <lineage>
        <taxon>Eukaryota</taxon>
        <taxon>Sar</taxon>
        <taxon>Stramenopiles</taxon>
        <taxon>Ochrophyta</taxon>
        <taxon>Raphidophyceae</taxon>
        <taxon>Chattonellales</taxon>
        <taxon>Chattonellaceae</taxon>
        <taxon>Fibrocapsa</taxon>
    </lineage>
</organism>
<gene>
    <name evidence="8" type="ORF">FJAP1339_LOCUS6079</name>
</gene>
<evidence type="ECO:0000256" key="4">
    <source>
        <dbReference type="ARBA" id="ARBA00022786"/>
    </source>
</evidence>
<proteinExistence type="inferred from homology"/>